<evidence type="ECO:0000313" key="12">
    <source>
        <dbReference type="Proteomes" id="UP000184346"/>
    </source>
</evidence>
<dbReference type="InterPro" id="IPR007387">
    <property type="entry name" value="TRAP_DctQ"/>
</dbReference>
<dbReference type="Proteomes" id="UP000184346">
    <property type="component" value="Unassembled WGS sequence"/>
</dbReference>
<feature type="transmembrane region" description="Helical" evidence="9">
    <location>
        <begin position="31"/>
        <end position="52"/>
    </location>
</feature>
<evidence type="ECO:0000256" key="2">
    <source>
        <dbReference type="ARBA" id="ARBA00022448"/>
    </source>
</evidence>
<keyword evidence="6 9" id="KW-1133">Transmembrane helix</keyword>
<evidence type="ECO:0000256" key="1">
    <source>
        <dbReference type="ARBA" id="ARBA00004429"/>
    </source>
</evidence>
<dbReference type="PANTHER" id="PTHR35011:SF2">
    <property type="entry name" value="2,3-DIKETO-L-GULONATE TRAP TRANSPORTER SMALL PERMEASE PROTEIN YIAM"/>
    <property type="match status" value="1"/>
</dbReference>
<evidence type="ECO:0000313" key="11">
    <source>
        <dbReference type="EMBL" id="SHE44002.1"/>
    </source>
</evidence>
<protein>
    <recommendedName>
        <fullName evidence="9">TRAP transporter small permease protein</fullName>
    </recommendedName>
</protein>
<keyword evidence="7 9" id="KW-0472">Membrane</keyword>
<evidence type="ECO:0000256" key="9">
    <source>
        <dbReference type="RuleBase" id="RU369079"/>
    </source>
</evidence>
<keyword evidence="2 9" id="KW-0813">Transport</keyword>
<comment type="similarity">
    <text evidence="8 9">Belongs to the TRAP transporter small permease family.</text>
</comment>
<dbReference type="Pfam" id="PF04290">
    <property type="entry name" value="DctQ"/>
    <property type="match status" value="1"/>
</dbReference>
<dbReference type="RefSeq" id="WP_084671048.1">
    <property type="nucleotide sequence ID" value="NZ_FQUJ01000002.1"/>
</dbReference>
<accession>A0A1M4THM4</accession>
<dbReference type="InterPro" id="IPR055348">
    <property type="entry name" value="DctQ"/>
</dbReference>
<keyword evidence="12" id="KW-1185">Reference proteome</keyword>
<dbReference type="STRING" id="1121942.SAMN02745148_00454"/>
<keyword evidence="3" id="KW-1003">Cell membrane</keyword>
<feature type="transmembrane region" description="Helical" evidence="9">
    <location>
        <begin position="103"/>
        <end position="124"/>
    </location>
</feature>
<comment type="subcellular location">
    <subcellularLocation>
        <location evidence="1 9">Cell inner membrane</location>
        <topology evidence="1 9">Multi-pass membrane protein</topology>
    </subcellularLocation>
</comment>
<comment type="function">
    <text evidence="9">Part of the tripartite ATP-independent periplasmic (TRAP) transport system.</text>
</comment>
<evidence type="ECO:0000256" key="4">
    <source>
        <dbReference type="ARBA" id="ARBA00022519"/>
    </source>
</evidence>
<evidence type="ECO:0000256" key="6">
    <source>
        <dbReference type="ARBA" id="ARBA00022989"/>
    </source>
</evidence>
<dbReference type="PANTHER" id="PTHR35011">
    <property type="entry name" value="2,3-DIKETO-L-GULONATE TRAP TRANSPORTER SMALL PERMEASE PROTEIN YIAM"/>
    <property type="match status" value="1"/>
</dbReference>
<sequence length="187" mass="20939">MATTSTATAKPGKYRALRLKLDRTDRGVERWLLLTFYALIILTVAIEVVRRFALDYSSVWGEELSRYAFIYLAWLAAAAAVRDRAHIRIDVLVNLGGPRIQRLAWWLADIATLVLAVWALWLSLSPVLTSLQFGSVTPGLRVSQALFLAAIPIGFLVVAARVVQSMFADVRRMRRGEPPFAGHKLFD</sequence>
<gene>
    <name evidence="11" type="ORF">SAMN02745148_00454</name>
</gene>
<feature type="transmembrane region" description="Helical" evidence="9">
    <location>
        <begin position="144"/>
        <end position="163"/>
    </location>
</feature>
<keyword evidence="5 9" id="KW-0812">Transmembrane</keyword>
<dbReference type="OrthoDB" id="9814265at2"/>
<feature type="transmembrane region" description="Helical" evidence="9">
    <location>
        <begin position="64"/>
        <end position="82"/>
    </location>
</feature>
<reference evidence="11 12" key="1">
    <citation type="submission" date="2016-11" db="EMBL/GenBank/DDBJ databases">
        <authorList>
            <person name="Jaros S."/>
            <person name="Januszkiewicz K."/>
            <person name="Wedrychowicz H."/>
        </authorList>
    </citation>
    <scope>NUCLEOTIDE SEQUENCE [LARGE SCALE GENOMIC DNA]</scope>
    <source>
        <strain evidence="11 12">DSM 19980</strain>
    </source>
</reference>
<evidence type="ECO:0000256" key="7">
    <source>
        <dbReference type="ARBA" id="ARBA00023136"/>
    </source>
</evidence>
<name>A0A1M4THM4_9GAMM</name>
<dbReference type="AlphaFoldDB" id="A0A1M4THM4"/>
<feature type="domain" description="Tripartite ATP-independent periplasmic transporters DctQ component" evidence="10">
    <location>
        <begin position="40"/>
        <end position="171"/>
    </location>
</feature>
<comment type="subunit">
    <text evidence="9">The complex comprises the extracytoplasmic solute receptor protein and the two transmembrane proteins.</text>
</comment>
<keyword evidence="4 9" id="KW-0997">Cell inner membrane</keyword>
<proteinExistence type="inferred from homology"/>
<evidence type="ECO:0000256" key="8">
    <source>
        <dbReference type="ARBA" id="ARBA00038436"/>
    </source>
</evidence>
<dbReference type="GO" id="GO:0015740">
    <property type="term" value="P:C4-dicarboxylate transport"/>
    <property type="evidence" value="ECO:0007669"/>
    <property type="project" value="TreeGrafter"/>
</dbReference>
<evidence type="ECO:0000256" key="3">
    <source>
        <dbReference type="ARBA" id="ARBA00022475"/>
    </source>
</evidence>
<dbReference type="GO" id="GO:0005886">
    <property type="term" value="C:plasma membrane"/>
    <property type="evidence" value="ECO:0007669"/>
    <property type="project" value="UniProtKB-SubCell"/>
</dbReference>
<evidence type="ECO:0000256" key="5">
    <source>
        <dbReference type="ARBA" id="ARBA00022692"/>
    </source>
</evidence>
<evidence type="ECO:0000259" key="10">
    <source>
        <dbReference type="Pfam" id="PF04290"/>
    </source>
</evidence>
<organism evidence="11 12">
    <name type="scientific">Modicisalibacter ilicicola DSM 19980</name>
    <dbReference type="NCBI Taxonomy" id="1121942"/>
    <lineage>
        <taxon>Bacteria</taxon>
        <taxon>Pseudomonadati</taxon>
        <taxon>Pseudomonadota</taxon>
        <taxon>Gammaproteobacteria</taxon>
        <taxon>Oceanospirillales</taxon>
        <taxon>Halomonadaceae</taxon>
        <taxon>Modicisalibacter</taxon>
    </lineage>
</organism>
<dbReference type="EMBL" id="FQUJ01000002">
    <property type="protein sequence ID" value="SHE44002.1"/>
    <property type="molecule type" value="Genomic_DNA"/>
</dbReference>
<dbReference type="GO" id="GO:0022857">
    <property type="term" value="F:transmembrane transporter activity"/>
    <property type="evidence" value="ECO:0007669"/>
    <property type="project" value="UniProtKB-UniRule"/>
</dbReference>